<keyword evidence="3" id="KW-1185">Reference proteome</keyword>
<evidence type="ECO:0000313" key="3">
    <source>
        <dbReference type="Proteomes" id="UP000176998"/>
    </source>
</evidence>
<gene>
    <name evidence="2" type="ORF">CORC01_12978</name>
</gene>
<evidence type="ECO:0000313" key="2">
    <source>
        <dbReference type="EMBL" id="OHE91751.1"/>
    </source>
</evidence>
<dbReference type="STRING" id="1209926.A0A1G4ARL9"/>
<protein>
    <submittedName>
        <fullName evidence="2">HET domain-containing protein</fullName>
    </submittedName>
</protein>
<sequence>MRLIHTRSYRLLEFDDVSPPPFAVLSHAHSQEHRLQPPSVQLDNFILQACLQADVRGLEFLWVGSVCIDKTSSLELQHSISSSFRLLQAAAVCFVYLQDLPPSSDLLEGTWGRCRYWTRSWTLQELVAPSNVEFFDAAWNYQGAKSSPKLLELLQNITRIDRNILVNSTAFSKVAIGVRLSWAAGRESTHAEDTAYSLTGITGVNMSIRYGEGSELAFARLVKKIVQESTDGSIFAWTSNDDQVARGFLPRSATEFRHLTDNDTPRAFWPQQPWKFDGNIQFSSKGLIFDSRASTEDLSLILEIGRTSDKRFGVRIQMWENRYVRINPREIMEGSKISRPCRIIAACNIDAETSQSISISCRKRKRSGQLRTPPNEHSGVQLGITHTISHHLLHDNACSSCSYPEDASDLDSLHSGDEYEEEAPSQVDARERTSLESNHPYQTEREGLLRHFAVRVEDWARSAKYVAPTGSRLSRKRLKIADSSSYCASEESDFEEIEYIQNDIQITIDGYFHLACPFYATKPADHRQCLREDDLRTMEDVVDHIRKCHWKSPYCPNCRIIFKTPMARDEHIRKLICEIQDPTRIEGVDGNQLKGMVEVTMRGFSEAETWAQICALACPDVPTCVSPYLKDGLGLEVSKLRDYWNEKGREYIKKYMCERDVVLPEGQDEVRVLEAFHALTMADLIQKTVETSVHESQ</sequence>
<reference evidence="2 3" key="1">
    <citation type="submission" date="2016-09" db="EMBL/GenBank/DDBJ databases">
        <authorList>
            <person name="Capua I."/>
            <person name="De Benedictis P."/>
            <person name="Joannis T."/>
            <person name="Lombin L.H."/>
            <person name="Cattoli G."/>
        </authorList>
    </citation>
    <scope>NUCLEOTIDE SEQUENCE [LARGE SCALE GENOMIC DNA]</scope>
    <source>
        <strain evidence="2 3">IMI 309357</strain>
    </source>
</reference>
<evidence type="ECO:0000256" key="1">
    <source>
        <dbReference type="SAM" id="MobiDB-lite"/>
    </source>
</evidence>
<organism evidence="2 3">
    <name type="scientific">Colletotrichum orchidophilum</name>
    <dbReference type="NCBI Taxonomy" id="1209926"/>
    <lineage>
        <taxon>Eukaryota</taxon>
        <taxon>Fungi</taxon>
        <taxon>Dikarya</taxon>
        <taxon>Ascomycota</taxon>
        <taxon>Pezizomycotina</taxon>
        <taxon>Sordariomycetes</taxon>
        <taxon>Hypocreomycetidae</taxon>
        <taxon>Glomerellales</taxon>
        <taxon>Glomerellaceae</taxon>
        <taxon>Colletotrichum</taxon>
    </lineage>
</organism>
<dbReference type="OrthoDB" id="5241264at2759"/>
<accession>A0A1G4ARL9</accession>
<proteinExistence type="predicted"/>
<dbReference type="GeneID" id="34566106"/>
<dbReference type="RefSeq" id="XP_022468923.1">
    <property type="nucleotide sequence ID" value="XM_022624596.1"/>
</dbReference>
<comment type="caution">
    <text evidence="2">The sequence shown here is derived from an EMBL/GenBank/DDBJ whole genome shotgun (WGS) entry which is preliminary data.</text>
</comment>
<dbReference type="AlphaFoldDB" id="A0A1G4ARL9"/>
<dbReference type="Proteomes" id="UP000176998">
    <property type="component" value="Unassembled WGS sequence"/>
</dbReference>
<name>A0A1G4ARL9_9PEZI</name>
<feature type="region of interest" description="Disordered" evidence="1">
    <location>
        <begin position="409"/>
        <end position="442"/>
    </location>
</feature>
<dbReference type="PANTHER" id="PTHR10622">
    <property type="entry name" value="HET DOMAIN-CONTAINING PROTEIN"/>
    <property type="match status" value="1"/>
</dbReference>
<dbReference type="EMBL" id="MJBS01000172">
    <property type="protein sequence ID" value="OHE91751.1"/>
    <property type="molecule type" value="Genomic_DNA"/>
</dbReference>
<dbReference type="PANTHER" id="PTHR10622:SF12">
    <property type="entry name" value="HET DOMAIN-CONTAINING PROTEIN"/>
    <property type="match status" value="1"/>
</dbReference>